<dbReference type="Proteomes" id="UP000028521">
    <property type="component" value="Unassembled WGS sequence"/>
</dbReference>
<keyword evidence="2" id="KW-1185">Reference proteome</keyword>
<name>A0A084TK56_9FLAO</name>
<accession>A0A084TK56</accession>
<evidence type="ECO:0000313" key="1">
    <source>
        <dbReference type="EMBL" id="KFB01092.1"/>
    </source>
</evidence>
<dbReference type="STRING" id="1197477.IA57_04455"/>
<sequence>MLATLVLTSCSKDDDSTTNPNTNNSVNIEEGRITFDISNFENTTMNGDVEYFLNNSYPTKYFSISNVESMMHNDRMWGILIEQHSNDDIVLPQPGEYPIVQGLANTYDQTSFNITVSMFTDTMTDTGLHFGGNSGDITGTLKIVSITNNIVKGTFNFEAYASSGQKIIVTNGKFAAPKHSW</sequence>
<comment type="caution">
    <text evidence="1">The sequence shown here is derived from an EMBL/GenBank/DDBJ whole genome shotgun (WGS) entry which is preliminary data.</text>
</comment>
<protein>
    <submittedName>
        <fullName evidence="1">Uncharacterized protein</fullName>
    </submittedName>
</protein>
<proteinExistence type="predicted"/>
<gene>
    <name evidence="1" type="ORF">IA57_04455</name>
</gene>
<evidence type="ECO:0000313" key="2">
    <source>
        <dbReference type="Proteomes" id="UP000028521"/>
    </source>
</evidence>
<organism evidence="1 2">
    <name type="scientific">Mangrovimonas yunxiaonensis</name>
    <dbReference type="NCBI Taxonomy" id="1197477"/>
    <lineage>
        <taxon>Bacteria</taxon>
        <taxon>Pseudomonadati</taxon>
        <taxon>Bacteroidota</taxon>
        <taxon>Flavobacteriia</taxon>
        <taxon>Flavobacteriales</taxon>
        <taxon>Flavobacteriaceae</taxon>
        <taxon>Mangrovimonas</taxon>
    </lineage>
</organism>
<dbReference type="AlphaFoldDB" id="A0A084TK56"/>
<reference evidence="2" key="2">
    <citation type="submission" date="2014-07" db="EMBL/GenBank/DDBJ databases">
        <title>Genome sequence of Mangrovimonas yunxiaonensis.</title>
        <authorList>
            <person name="Li Y."/>
            <person name="Zheng T."/>
        </authorList>
    </citation>
    <scope>NUCLEOTIDE SEQUENCE [LARGE SCALE GENOMIC DNA]</scope>
    <source>
        <strain evidence="2">LY01</strain>
    </source>
</reference>
<reference evidence="1 2" key="1">
    <citation type="journal article" date="2014" name="Genome Announc.">
        <title>Draft Genome Sequence of the Algicidal Bacterium Mangrovimonas yunxiaonensis Strain LY01.</title>
        <authorList>
            <person name="Li Y."/>
            <person name="Zhu H."/>
            <person name="Li C."/>
            <person name="Zhang H."/>
            <person name="Chen Z."/>
            <person name="Zheng W."/>
            <person name="Xu H."/>
            <person name="Zheng T."/>
        </authorList>
    </citation>
    <scope>NUCLEOTIDE SEQUENCE [LARGE SCALE GENOMIC DNA]</scope>
    <source>
        <strain evidence="1 2">LY01</strain>
    </source>
</reference>
<dbReference type="EMBL" id="JPFK01000005">
    <property type="protein sequence ID" value="KFB01092.1"/>
    <property type="molecule type" value="Genomic_DNA"/>
</dbReference>